<evidence type="ECO:0000313" key="1">
    <source>
        <dbReference type="EMBL" id="ANV79723.1"/>
    </source>
</evidence>
<dbReference type="EMBL" id="KP211849">
    <property type="protein sequence ID" value="ANV79723.1"/>
    <property type="molecule type" value="Genomic_DNA"/>
</dbReference>
<dbReference type="Gene3D" id="3.10.20.30">
    <property type="match status" value="1"/>
</dbReference>
<reference evidence="1" key="2">
    <citation type="journal article" date="2015" name="ISME J.">
        <title>A new class of marine Euryarchaeota group II from the Mediterranean deep chlorophyll maximum.</title>
        <authorList>
            <person name="Martin-Cuadrado A.B."/>
            <person name="Garcia-Heredia I."/>
            <person name="Molto A.G."/>
            <person name="Lopez-Ubeda R."/>
            <person name="Kimes N."/>
            <person name="Lopez-Garcia P."/>
            <person name="Moreira D."/>
            <person name="Rodriguez-Valera F."/>
        </authorList>
    </citation>
    <scope>NUCLEOTIDE SEQUENCE</scope>
</reference>
<dbReference type="InterPro" id="IPR016155">
    <property type="entry name" value="Mopterin_synth/thiamin_S_b"/>
</dbReference>
<sequence>MHIEVESQGEVFSLDSKTPLSINQILSKLEIPPSTVLAVYDGTILPHTSVIESDIRLELIIVSSGG</sequence>
<proteinExistence type="predicted"/>
<name>A0A1B1TBS5_9ARCH</name>
<protein>
    <submittedName>
        <fullName evidence="1">Uncharacterized protein</fullName>
    </submittedName>
</protein>
<dbReference type="AlphaFoldDB" id="A0A1B1TBS5"/>
<organism evidence="1">
    <name type="scientific">uncultured Poseidoniia archaeon</name>
    <dbReference type="NCBI Taxonomy" id="1697135"/>
    <lineage>
        <taxon>Archaea</taxon>
        <taxon>Methanobacteriati</taxon>
        <taxon>Thermoplasmatota</taxon>
        <taxon>Candidatus Poseidoniia</taxon>
        <taxon>environmental samples</taxon>
    </lineage>
</organism>
<dbReference type="SUPFAM" id="SSF54285">
    <property type="entry name" value="MoaD/ThiS"/>
    <property type="match status" value="1"/>
</dbReference>
<dbReference type="InterPro" id="IPR012675">
    <property type="entry name" value="Beta-grasp_dom_sf"/>
</dbReference>
<accession>A0A1B1TBS5</accession>
<reference evidence="1" key="1">
    <citation type="submission" date="2014-11" db="EMBL/GenBank/DDBJ databases">
        <authorList>
            <person name="Zhu J."/>
            <person name="Qi W."/>
            <person name="Song R."/>
        </authorList>
    </citation>
    <scope>NUCLEOTIDE SEQUENCE</scope>
</reference>